<keyword evidence="9" id="KW-1185">Reference proteome</keyword>
<evidence type="ECO:0000256" key="1">
    <source>
        <dbReference type="ARBA" id="ARBA00022723"/>
    </source>
</evidence>
<protein>
    <submittedName>
        <fullName evidence="8">Aflatoxin regulatory protein-domain-containing protein</fullName>
    </submittedName>
</protein>
<dbReference type="PANTHER" id="PTHR31069">
    <property type="entry name" value="OLEATE-ACTIVATED TRANSCRIPTION FACTOR 1-RELATED"/>
    <property type="match status" value="1"/>
</dbReference>
<dbReference type="SUPFAM" id="SSF57701">
    <property type="entry name" value="Zn2/Cys6 DNA-binding domain"/>
    <property type="match status" value="1"/>
</dbReference>
<dbReference type="GO" id="GO:0045122">
    <property type="term" value="P:aflatoxin biosynthetic process"/>
    <property type="evidence" value="ECO:0007669"/>
    <property type="project" value="InterPro"/>
</dbReference>
<dbReference type="GO" id="GO:0000981">
    <property type="term" value="F:DNA-binding transcription factor activity, RNA polymerase II-specific"/>
    <property type="evidence" value="ECO:0007669"/>
    <property type="project" value="InterPro"/>
</dbReference>
<evidence type="ECO:0000256" key="2">
    <source>
        <dbReference type="ARBA" id="ARBA00023015"/>
    </source>
</evidence>
<feature type="compositionally biased region" description="Polar residues" evidence="6">
    <location>
        <begin position="395"/>
        <end position="409"/>
    </location>
</feature>
<reference evidence="8" key="1">
    <citation type="journal article" date="2023" name="Mol. Phylogenet. Evol.">
        <title>Genome-scale phylogeny and comparative genomics of the fungal order Sordariales.</title>
        <authorList>
            <person name="Hensen N."/>
            <person name="Bonometti L."/>
            <person name="Westerberg I."/>
            <person name="Brannstrom I.O."/>
            <person name="Guillou S."/>
            <person name="Cros-Aarteil S."/>
            <person name="Calhoun S."/>
            <person name="Haridas S."/>
            <person name="Kuo A."/>
            <person name="Mondo S."/>
            <person name="Pangilinan J."/>
            <person name="Riley R."/>
            <person name="LaButti K."/>
            <person name="Andreopoulos B."/>
            <person name="Lipzen A."/>
            <person name="Chen C."/>
            <person name="Yan M."/>
            <person name="Daum C."/>
            <person name="Ng V."/>
            <person name="Clum A."/>
            <person name="Steindorff A."/>
            <person name="Ohm R.A."/>
            <person name="Martin F."/>
            <person name="Silar P."/>
            <person name="Natvig D.O."/>
            <person name="Lalanne C."/>
            <person name="Gautier V."/>
            <person name="Ament-Velasquez S.L."/>
            <person name="Kruys A."/>
            <person name="Hutchinson M.I."/>
            <person name="Powell A.J."/>
            <person name="Barry K."/>
            <person name="Miller A.N."/>
            <person name="Grigoriev I.V."/>
            <person name="Debuchy R."/>
            <person name="Gladieux P."/>
            <person name="Hiltunen Thoren M."/>
            <person name="Johannesson H."/>
        </authorList>
    </citation>
    <scope>NUCLEOTIDE SEQUENCE</scope>
    <source>
        <strain evidence="8">SMH4131-1</strain>
    </source>
</reference>
<proteinExistence type="predicted"/>
<dbReference type="AlphaFoldDB" id="A0AAE0IPU4"/>
<keyword evidence="2" id="KW-0805">Transcription regulation</keyword>
<evidence type="ECO:0000313" key="9">
    <source>
        <dbReference type="Proteomes" id="UP001286456"/>
    </source>
</evidence>
<keyword evidence="1" id="KW-0479">Metal-binding</keyword>
<dbReference type="PANTHER" id="PTHR31069:SF31">
    <property type="entry name" value="MONODICTYPHENONE CLUSTER TRANSCRIPTION FACTOR-RELATED"/>
    <property type="match status" value="1"/>
</dbReference>
<dbReference type="CDD" id="cd00067">
    <property type="entry name" value="GAL4"/>
    <property type="match status" value="1"/>
</dbReference>
<dbReference type="GO" id="GO:0005634">
    <property type="term" value="C:nucleus"/>
    <property type="evidence" value="ECO:0007669"/>
    <property type="project" value="InterPro"/>
</dbReference>
<dbReference type="SMART" id="SM00066">
    <property type="entry name" value="GAL4"/>
    <property type="match status" value="1"/>
</dbReference>
<dbReference type="GO" id="GO:0008270">
    <property type="term" value="F:zinc ion binding"/>
    <property type="evidence" value="ECO:0007669"/>
    <property type="project" value="InterPro"/>
</dbReference>
<keyword evidence="3" id="KW-0238">DNA-binding</keyword>
<dbReference type="PRINTS" id="PR00755">
    <property type="entry name" value="AFLATOXINBRP"/>
</dbReference>
<evidence type="ECO:0000256" key="4">
    <source>
        <dbReference type="ARBA" id="ARBA00023163"/>
    </source>
</evidence>
<feature type="compositionally biased region" description="Gly residues" evidence="6">
    <location>
        <begin position="380"/>
        <end position="393"/>
    </location>
</feature>
<keyword evidence="4" id="KW-0804">Transcription</keyword>
<keyword evidence="5" id="KW-0539">Nucleus</keyword>
<name>A0AAE0IPU4_9PEZI</name>
<dbReference type="PROSITE" id="PS00463">
    <property type="entry name" value="ZN2_CY6_FUNGAL_1"/>
    <property type="match status" value="1"/>
</dbReference>
<dbReference type="Pfam" id="PF08493">
    <property type="entry name" value="AflR"/>
    <property type="match status" value="1"/>
</dbReference>
<dbReference type="Proteomes" id="UP001286456">
    <property type="component" value="Unassembled WGS sequence"/>
</dbReference>
<dbReference type="InterPro" id="IPR001138">
    <property type="entry name" value="Zn2Cys6_DnaBD"/>
</dbReference>
<organism evidence="8 9">
    <name type="scientific">Cercophora scortea</name>
    <dbReference type="NCBI Taxonomy" id="314031"/>
    <lineage>
        <taxon>Eukaryota</taxon>
        <taxon>Fungi</taxon>
        <taxon>Dikarya</taxon>
        <taxon>Ascomycota</taxon>
        <taxon>Pezizomycotina</taxon>
        <taxon>Sordariomycetes</taxon>
        <taxon>Sordariomycetidae</taxon>
        <taxon>Sordariales</taxon>
        <taxon>Lasiosphaeriaceae</taxon>
        <taxon>Cercophora</taxon>
    </lineage>
</organism>
<evidence type="ECO:0000256" key="5">
    <source>
        <dbReference type="ARBA" id="ARBA00023242"/>
    </source>
</evidence>
<accession>A0AAE0IPU4</accession>
<dbReference type="InterPro" id="IPR036864">
    <property type="entry name" value="Zn2-C6_fun-type_DNA-bd_sf"/>
</dbReference>
<feature type="region of interest" description="Disordered" evidence="6">
    <location>
        <begin position="377"/>
        <end position="412"/>
    </location>
</feature>
<sequence>MAAIPPFPVNTPSASRAAAALRLRDSCHGCASSKVKCPREKPTCSRCLKRNIACEYIATKRGSRKHSSDFQAHSSSRKHLMSCDDVSAPLAAATPHSLPQLHVLPTLDTWFASNPSTLSSGVSASTSPTALDFHPTQSIEPEDFSNLFPNVFSRTSADLPSVHGHGHGHTTHGDHNTANLDDFFASLLPNSAQADAAPAIDSFMFDTGMLNDPSMLSTGLEMSSLESSSSGSSSCSNGPNPALEPSPSTTVDSDTFPDLDNTALDGNASRRTSNGNMNAAQQMADLPCSCLVQALGLLQQLFPHPSTACSTSGTHGSDAWVPPTIETVIVRNKHTVESISAMLQCACSQDGHLLAIISHIVFKLLDWYAVAARKATVSPGGDGPGGEDIGGSGYPQLSSAYTSRSSSPFSERVRHTEGRVVIGSFCLDGANSDSDRMAAQLVLGELHRVQRLVNELSVKLKTQAAQSSSDIMADTMEPLSTTSSCSGFGPRECGEVGGSMLPFSGAILDILETDLKKRLKALSTEIVDGLMRE</sequence>
<evidence type="ECO:0000256" key="3">
    <source>
        <dbReference type="ARBA" id="ARBA00023125"/>
    </source>
</evidence>
<dbReference type="InterPro" id="IPR050675">
    <property type="entry name" value="OAF3"/>
</dbReference>
<dbReference type="GO" id="GO:0003677">
    <property type="term" value="F:DNA binding"/>
    <property type="evidence" value="ECO:0007669"/>
    <property type="project" value="UniProtKB-KW"/>
</dbReference>
<dbReference type="EMBL" id="JAUEPO010000003">
    <property type="protein sequence ID" value="KAK3328281.1"/>
    <property type="molecule type" value="Genomic_DNA"/>
</dbReference>
<gene>
    <name evidence="8" type="ORF">B0T19DRAFT_401059</name>
</gene>
<dbReference type="InterPro" id="IPR013700">
    <property type="entry name" value="AflR"/>
</dbReference>
<evidence type="ECO:0000313" key="8">
    <source>
        <dbReference type="EMBL" id="KAK3328281.1"/>
    </source>
</evidence>
<dbReference type="PROSITE" id="PS50048">
    <property type="entry name" value="ZN2_CY6_FUNGAL_2"/>
    <property type="match status" value="1"/>
</dbReference>
<dbReference type="Pfam" id="PF00172">
    <property type="entry name" value="Zn_clus"/>
    <property type="match status" value="1"/>
</dbReference>
<evidence type="ECO:0000256" key="6">
    <source>
        <dbReference type="SAM" id="MobiDB-lite"/>
    </source>
</evidence>
<dbReference type="Gene3D" id="4.10.240.10">
    <property type="entry name" value="Zn(2)-C6 fungal-type DNA-binding domain"/>
    <property type="match status" value="1"/>
</dbReference>
<feature type="compositionally biased region" description="Low complexity" evidence="6">
    <location>
        <begin position="216"/>
        <end position="236"/>
    </location>
</feature>
<comment type="caution">
    <text evidence="8">The sequence shown here is derived from an EMBL/GenBank/DDBJ whole genome shotgun (WGS) entry which is preliminary data.</text>
</comment>
<feature type="region of interest" description="Disordered" evidence="6">
    <location>
        <begin position="216"/>
        <end position="275"/>
    </location>
</feature>
<reference evidence="8" key="2">
    <citation type="submission" date="2023-06" db="EMBL/GenBank/DDBJ databases">
        <authorList>
            <consortium name="Lawrence Berkeley National Laboratory"/>
            <person name="Haridas S."/>
            <person name="Hensen N."/>
            <person name="Bonometti L."/>
            <person name="Westerberg I."/>
            <person name="Brannstrom I.O."/>
            <person name="Guillou S."/>
            <person name="Cros-Aarteil S."/>
            <person name="Calhoun S."/>
            <person name="Kuo A."/>
            <person name="Mondo S."/>
            <person name="Pangilinan J."/>
            <person name="Riley R."/>
            <person name="Labutti K."/>
            <person name="Andreopoulos B."/>
            <person name="Lipzen A."/>
            <person name="Chen C."/>
            <person name="Yanf M."/>
            <person name="Daum C."/>
            <person name="Ng V."/>
            <person name="Clum A."/>
            <person name="Steindorff A."/>
            <person name="Ohm R."/>
            <person name="Martin F."/>
            <person name="Silar P."/>
            <person name="Natvig D."/>
            <person name="Lalanne C."/>
            <person name="Gautier V."/>
            <person name="Ament-Velasquez S.L."/>
            <person name="Kruys A."/>
            <person name="Hutchinson M.I."/>
            <person name="Powell A.J."/>
            <person name="Barry K."/>
            <person name="Miller A.N."/>
            <person name="Grigoriev I.V."/>
            <person name="Debuchy R."/>
            <person name="Gladieux P."/>
            <person name="Thoren M.H."/>
            <person name="Johannesson H."/>
        </authorList>
    </citation>
    <scope>NUCLEOTIDE SEQUENCE</scope>
    <source>
        <strain evidence="8">SMH4131-1</strain>
    </source>
</reference>
<feature type="domain" description="Zn(2)-C6 fungal-type" evidence="7">
    <location>
        <begin position="26"/>
        <end position="56"/>
    </location>
</feature>
<evidence type="ECO:0000259" key="7">
    <source>
        <dbReference type="PROSITE" id="PS50048"/>
    </source>
</evidence>